<comment type="caution">
    <text evidence="1">The sequence shown here is derived from an EMBL/GenBank/DDBJ whole genome shotgun (WGS) entry which is preliminary data.</text>
</comment>
<dbReference type="InterPro" id="IPR023198">
    <property type="entry name" value="PGP-like_dom2"/>
</dbReference>
<dbReference type="PANTHER" id="PTHR43481:SF4">
    <property type="entry name" value="GLYCEROL-1-PHOSPHATE PHOSPHOHYDROLASE 1-RELATED"/>
    <property type="match status" value="1"/>
</dbReference>
<reference evidence="2" key="1">
    <citation type="submission" date="2018-02" db="EMBL/GenBank/DDBJ databases">
        <authorList>
            <person name="Clavel T."/>
            <person name="Strowig T."/>
        </authorList>
    </citation>
    <scope>NUCLEOTIDE SEQUENCE [LARGE SCALE GENOMIC DNA]</scope>
    <source>
        <strain evidence="2">DSM 100764</strain>
    </source>
</reference>
<protein>
    <submittedName>
        <fullName evidence="1">HAD family phosphatase</fullName>
    </submittedName>
</protein>
<dbReference type="SFLD" id="SFLDS00003">
    <property type="entry name" value="Haloacid_Dehalogenase"/>
    <property type="match status" value="1"/>
</dbReference>
<dbReference type="InterPro" id="IPR006439">
    <property type="entry name" value="HAD-SF_hydro_IA"/>
</dbReference>
<dbReference type="CDD" id="cd07505">
    <property type="entry name" value="HAD_BPGM-like"/>
    <property type="match status" value="1"/>
</dbReference>
<dbReference type="GO" id="GO:0050308">
    <property type="term" value="F:sugar-phosphatase activity"/>
    <property type="evidence" value="ECO:0007669"/>
    <property type="project" value="TreeGrafter"/>
</dbReference>
<dbReference type="InterPro" id="IPR036412">
    <property type="entry name" value="HAD-like_sf"/>
</dbReference>
<accession>A0A2V1IVW0</accession>
<keyword evidence="2" id="KW-1185">Reference proteome</keyword>
<dbReference type="NCBIfam" id="TIGR01509">
    <property type="entry name" value="HAD-SF-IA-v3"/>
    <property type="match status" value="1"/>
</dbReference>
<dbReference type="InterPro" id="IPR051806">
    <property type="entry name" value="HAD-like_SPP"/>
</dbReference>
<name>A0A2V1IVW0_9BACT</name>
<dbReference type="EMBL" id="PUBV01000008">
    <property type="protein sequence ID" value="PWB08042.1"/>
    <property type="molecule type" value="Genomic_DNA"/>
</dbReference>
<dbReference type="AlphaFoldDB" id="A0A2V1IVW0"/>
<proteinExistence type="predicted"/>
<dbReference type="PANTHER" id="PTHR43481">
    <property type="entry name" value="FRUCTOSE-1-PHOSPHATE PHOSPHATASE"/>
    <property type="match status" value="1"/>
</dbReference>
<evidence type="ECO:0000313" key="1">
    <source>
        <dbReference type="EMBL" id="PWB08042.1"/>
    </source>
</evidence>
<sequence length="276" mass="30316">MMAGTEYCISSRLIDSVPSVIGDFEVSVGISFQVDSAKLTLFVGLMTMRNINFAKKTTAMTTVPNQYGFGALFDLDGVIIDSETLYTGFWNDIEAEFPTGIPDYAIAIKGRTLESIMEEYPTEEIRREITRRLMEFQASMRFTPLPGAVEMLEALAAAGIPSALVTSSDAVKMQRLFDMMPRLRGLFVTVIDGSMVTHSKPHPEGYCRAAREIGMEPERCVVFEDSLQGLAAGRASGATVVGLATTYPVSRVEPLSDVVISSWQELPLERLVELMS</sequence>
<dbReference type="Gene3D" id="3.40.50.1000">
    <property type="entry name" value="HAD superfamily/HAD-like"/>
    <property type="match status" value="1"/>
</dbReference>
<evidence type="ECO:0000313" key="2">
    <source>
        <dbReference type="Proteomes" id="UP000244925"/>
    </source>
</evidence>
<organism evidence="1 2">
    <name type="scientific">Paramuribaculum intestinale</name>
    <dbReference type="NCBI Taxonomy" id="2094151"/>
    <lineage>
        <taxon>Bacteria</taxon>
        <taxon>Pseudomonadati</taxon>
        <taxon>Bacteroidota</taxon>
        <taxon>Bacteroidia</taxon>
        <taxon>Bacteroidales</taxon>
        <taxon>Muribaculaceae</taxon>
        <taxon>Paramuribaculum</taxon>
    </lineage>
</organism>
<dbReference type="Proteomes" id="UP000244925">
    <property type="component" value="Unassembled WGS sequence"/>
</dbReference>
<dbReference type="Pfam" id="PF00702">
    <property type="entry name" value="Hydrolase"/>
    <property type="match status" value="1"/>
</dbReference>
<dbReference type="InterPro" id="IPR023214">
    <property type="entry name" value="HAD_sf"/>
</dbReference>
<gene>
    <name evidence="1" type="ORF">C5O25_05455</name>
</gene>
<dbReference type="Gene3D" id="1.10.150.240">
    <property type="entry name" value="Putative phosphatase, domain 2"/>
    <property type="match status" value="1"/>
</dbReference>
<dbReference type="SUPFAM" id="SSF56784">
    <property type="entry name" value="HAD-like"/>
    <property type="match status" value="1"/>
</dbReference>
<dbReference type="SFLD" id="SFLDG01129">
    <property type="entry name" value="C1.5:_HAD__Beta-PGM__Phosphata"/>
    <property type="match status" value="1"/>
</dbReference>